<sequence>MGAVRILVASDRIGSASSLRAGRLIAAGWPEAATRVMPVGAAGAGFIEAYAAAIGVEAERAAGPDGVATTVRSTAGWAVGWEPAAAPAAELPYGVSSAPLGTALRSALAGGASRVFVDLAGPDVHDAGAGLLAALGARADVPLDGGVEPLARLSTLDLDAVRTAVGKTELIGVVPEGEPAALLLGLRGITSRRGREYGEDPARMLAADAALERFAGVVAPGLAAAAGSGACGGLGLALLALGGRLATGPSVTLTTTDEEPRPDLVLTGCSVFDFAHRGGEVVGAAARLATSLLVPCVLLAGEVFVGSREQRAMGIEASYAVRGDSRTGRAGVAPHDPGWSPSEAALADLSRRVARTWTW</sequence>
<dbReference type="GO" id="GO:0016301">
    <property type="term" value="F:kinase activity"/>
    <property type="evidence" value="ECO:0007669"/>
    <property type="project" value="UniProtKB-KW"/>
</dbReference>
<dbReference type="Pfam" id="PF02595">
    <property type="entry name" value="Gly_kinase"/>
    <property type="match status" value="1"/>
</dbReference>
<keyword evidence="5" id="KW-1185">Reference proteome</keyword>
<dbReference type="InterPro" id="IPR018193">
    <property type="entry name" value="Glyc_kinase_flavodox-like_fold"/>
</dbReference>
<proteinExistence type="inferred from homology"/>
<dbReference type="PANTHER" id="PTHR21599">
    <property type="entry name" value="GLYCERATE KINASE"/>
    <property type="match status" value="1"/>
</dbReference>
<dbReference type="Proteomes" id="UP001501490">
    <property type="component" value="Unassembled WGS sequence"/>
</dbReference>
<dbReference type="Gene3D" id="3.40.50.10350">
    <property type="entry name" value="Glycerate kinase, domain 1"/>
    <property type="match status" value="1"/>
</dbReference>
<comment type="caution">
    <text evidence="4">The sequence shown here is derived from an EMBL/GenBank/DDBJ whole genome shotgun (WGS) entry which is preliminary data.</text>
</comment>
<organism evidence="4 5">
    <name type="scientific">Microlunatus ginsengisoli</name>
    <dbReference type="NCBI Taxonomy" id="363863"/>
    <lineage>
        <taxon>Bacteria</taxon>
        <taxon>Bacillati</taxon>
        <taxon>Actinomycetota</taxon>
        <taxon>Actinomycetes</taxon>
        <taxon>Propionibacteriales</taxon>
        <taxon>Propionibacteriaceae</taxon>
        <taxon>Microlunatus</taxon>
    </lineage>
</organism>
<keyword evidence="2" id="KW-0808">Transferase</keyword>
<evidence type="ECO:0000256" key="3">
    <source>
        <dbReference type="ARBA" id="ARBA00022777"/>
    </source>
</evidence>
<evidence type="ECO:0000313" key="5">
    <source>
        <dbReference type="Proteomes" id="UP001501490"/>
    </source>
</evidence>
<gene>
    <name evidence="4" type="ORF">GCM10022236_19910</name>
</gene>
<protein>
    <submittedName>
        <fullName evidence="4">Glycerate kinase</fullName>
    </submittedName>
</protein>
<dbReference type="InterPro" id="IPR004381">
    <property type="entry name" value="Glycerate_kinase"/>
</dbReference>
<accession>A0ABP6ZV22</accession>
<keyword evidence="3 4" id="KW-0418">Kinase</keyword>
<dbReference type="Gene3D" id="3.90.1510.10">
    <property type="entry name" value="Glycerate kinase, domain 2"/>
    <property type="match status" value="1"/>
</dbReference>
<comment type="similarity">
    <text evidence="1">Belongs to the glycerate kinase type-1 family.</text>
</comment>
<reference evidence="5" key="1">
    <citation type="journal article" date="2019" name="Int. J. Syst. Evol. Microbiol.">
        <title>The Global Catalogue of Microorganisms (GCM) 10K type strain sequencing project: providing services to taxonomists for standard genome sequencing and annotation.</title>
        <authorList>
            <consortium name="The Broad Institute Genomics Platform"/>
            <consortium name="The Broad Institute Genome Sequencing Center for Infectious Disease"/>
            <person name="Wu L."/>
            <person name="Ma J."/>
        </authorList>
    </citation>
    <scope>NUCLEOTIDE SEQUENCE [LARGE SCALE GENOMIC DNA]</scope>
    <source>
        <strain evidence="5">JCM 16929</strain>
    </source>
</reference>
<evidence type="ECO:0000256" key="2">
    <source>
        <dbReference type="ARBA" id="ARBA00022679"/>
    </source>
</evidence>
<dbReference type="PANTHER" id="PTHR21599:SF0">
    <property type="entry name" value="GLYCERATE KINASE"/>
    <property type="match status" value="1"/>
</dbReference>
<evidence type="ECO:0000256" key="1">
    <source>
        <dbReference type="ARBA" id="ARBA00006284"/>
    </source>
</evidence>
<name>A0ABP6ZV22_9ACTN</name>
<dbReference type="EMBL" id="BAABAB010000014">
    <property type="protein sequence ID" value="GAA3617699.1"/>
    <property type="molecule type" value="Genomic_DNA"/>
</dbReference>
<dbReference type="InterPro" id="IPR036129">
    <property type="entry name" value="Glycerate_kinase_sf"/>
</dbReference>
<dbReference type="InterPro" id="IPR018197">
    <property type="entry name" value="Glycerate_kinase_RE-like"/>
</dbReference>
<evidence type="ECO:0000313" key="4">
    <source>
        <dbReference type="EMBL" id="GAA3617699.1"/>
    </source>
</evidence>
<dbReference type="SUPFAM" id="SSF110738">
    <property type="entry name" value="Glycerate kinase I"/>
    <property type="match status" value="1"/>
</dbReference>